<dbReference type="Gene3D" id="2.70.98.40">
    <property type="entry name" value="Glycoside hydrolase, family 65, N-terminal domain"/>
    <property type="match status" value="1"/>
</dbReference>
<sequence length="769" mass="85658">MNSNNWQLSYDTVSHGVRAYGEESLLTLGNGYLGWRGAPIMTSYSDDHYPGLYVAGVFNQTSTPVAGRDVINEDMVNLPNPQLLKLAVDGEPVVFDPTTRESVLNFDSGILSESYTIPTVKGELTLKTQKAVNPFKMHQIGLSIAISGDFTADVTVQTIIDGRVENKNVKRYRDFESREFDVTALTTDKLVAETRQSGIKLVVGAKTNSDAAEFSVTTGQDQIVATGDFKLTPGDTINIERVIGIATSYEEADPEQVVDEQLTNATFKEIVADSVKYWQDVWSEADIILDSDAPDLQRMIRMNVFHLRQSAQHYANQYLDASVGSRGLTGEGYRGHIFWDEIFVVPYLAANDPQTAKDILKYRINRLEGAQANAKIDGESGAMYPWQSGMTGDEQAQVIHLNTVNNEWDPDNSRLQRHVSLAIVYNLWIYVQLTGDESILQDGGLDVVVETSKFWLNKVTLGDDGHYHLAGVMGPDEFHEAYPNADTGGITDNAYTNLMLTWALNWLQELSQHENLPAIDDVLLEKAQDVSTRLSLEISDAGIIAQYAGYFDLKTVDFEAYRQKYDDIHRIDRLMKAEGLSPDDYQVAKQTDNLMTLYNLGANHFVKLVNQLGYTLPTDWLQKNTDYYLARTVHGSTTSRPVFAGIDITLGNKEKALEYLKTAIGSDYYDIQGGTTAEGIHIGVMGETLEVIQNEFGGVSLRDGHIVINPSLPNGWRRLSFKQKFRGVLISLDIYPNYVKVVADKDITVTIYNKTINLHANEEQQVSGG</sequence>
<name>A0A1L6RBW1_9LACO</name>
<comment type="similarity">
    <text evidence="1">Belongs to the glycosyl hydrolase 65 family.</text>
</comment>
<dbReference type="InterPro" id="IPR008928">
    <property type="entry name" value="6-hairpin_glycosidase_sf"/>
</dbReference>
<dbReference type="InterPro" id="IPR011013">
    <property type="entry name" value="Gal_mutarotase_sf_dom"/>
</dbReference>
<evidence type="ECO:0000259" key="8">
    <source>
        <dbReference type="Pfam" id="PF03636"/>
    </source>
</evidence>
<dbReference type="KEGG" id="wjo:FOL01_1154"/>
<accession>A0A1L6RBW1</accession>
<evidence type="ECO:0000256" key="3">
    <source>
        <dbReference type="ARBA" id="ARBA00022679"/>
    </source>
</evidence>
<reference evidence="9 10" key="1">
    <citation type="submission" date="2016-02" db="EMBL/GenBank/DDBJ databases">
        <title>Complete Genome Sequence of Weissella jogaejeotgali FOL01.</title>
        <authorList>
            <person name="Lee J.-H."/>
            <person name="Ku H.-J."/>
        </authorList>
    </citation>
    <scope>NUCLEOTIDE SEQUENCE [LARGE SCALE GENOMIC DNA]</scope>
    <source>
        <strain evidence="9 10">FOL01</strain>
    </source>
</reference>
<dbReference type="SUPFAM" id="SSF74650">
    <property type="entry name" value="Galactose mutarotase-like"/>
    <property type="match status" value="1"/>
</dbReference>
<dbReference type="Pfam" id="PF03632">
    <property type="entry name" value="Glyco_hydro_65m"/>
    <property type="match status" value="1"/>
</dbReference>
<dbReference type="SUPFAM" id="SSF48208">
    <property type="entry name" value="Six-hairpin glycosidases"/>
    <property type="match status" value="1"/>
</dbReference>
<proteinExistence type="inferred from homology"/>
<feature type="domain" description="Glycoside hydrolase family 65 N-terminal" evidence="8">
    <location>
        <begin position="22"/>
        <end position="248"/>
    </location>
</feature>
<dbReference type="InterPro" id="IPR005194">
    <property type="entry name" value="Glyco_hydro_65_C"/>
</dbReference>
<dbReference type="AlphaFoldDB" id="A0A1L6RBW1"/>
<dbReference type="Proteomes" id="UP000185473">
    <property type="component" value="Chromosome"/>
</dbReference>
<keyword evidence="10" id="KW-1185">Reference proteome</keyword>
<evidence type="ECO:0000256" key="2">
    <source>
        <dbReference type="ARBA" id="ARBA00022676"/>
    </source>
</evidence>
<dbReference type="GO" id="GO:0030246">
    <property type="term" value="F:carbohydrate binding"/>
    <property type="evidence" value="ECO:0007669"/>
    <property type="project" value="InterPro"/>
</dbReference>
<dbReference type="InterPro" id="IPR017045">
    <property type="entry name" value="Malt_Pase/Glycosyl_Hdrlase"/>
</dbReference>
<dbReference type="Pfam" id="PF03636">
    <property type="entry name" value="Glyco_hydro_65N"/>
    <property type="match status" value="1"/>
</dbReference>
<evidence type="ECO:0000256" key="5">
    <source>
        <dbReference type="PIRSR" id="PIRSR036289-51"/>
    </source>
</evidence>
<keyword evidence="3" id="KW-0808">Transferase</keyword>
<evidence type="ECO:0000313" key="9">
    <source>
        <dbReference type="EMBL" id="APS42013.1"/>
    </source>
</evidence>
<gene>
    <name evidence="9" type="ORF">FOL01_1154</name>
</gene>
<dbReference type="InterPro" id="IPR005196">
    <property type="entry name" value="Glyco_hydro_65_N"/>
</dbReference>
<dbReference type="STRING" id="1631871.FOL01_1154"/>
<dbReference type="PANTHER" id="PTHR11051:SF8">
    <property type="entry name" value="PROTEIN-GLUCOSYLGALACTOSYLHYDROXYLYSINE GLUCOSIDASE"/>
    <property type="match status" value="1"/>
</dbReference>
<evidence type="ECO:0000259" key="6">
    <source>
        <dbReference type="Pfam" id="PF03632"/>
    </source>
</evidence>
<feature type="domain" description="Glycoside hydrolase family 65 C-terminal" evidence="7">
    <location>
        <begin position="701"/>
        <end position="758"/>
    </location>
</feature>
<feature type="domain" description="Glycoside hydrolase family 65 central catalytic" evidence="6">
    <location>
        <begin position="301"/>
        <end position="689"/>
    </location>
</feature>
<dbReference type="Gene3D" id="2.60.420.10">
    <property type="entry name" value="Maltose phosphorylase, domain 3"/>
    <property type="match status" value="1"/>
</dbReference>
<dbReference type="InterPro" id="IPR005195">
    <property type="entry name" value="Glyco_hydro_65_M"/>
</dbReference>
<dbReference type="GO" id="GO:0004553">
    <property type="term" value="F:hydrolase activity, hydrolyzing O-glycosyl compounds"/>
    <property type="evidence" value="ECO:0007669"/>
    <property type="project" value="TreeGrafter"/>
</dbReference>
<dbReference type="PANTHER" id="PTHR11051">
    <property type="entry name" value="GLYCOSYL HYDROLASE-RELATED"/>
    <property type="match status" value="1"/>
</dbReference>
<evidence type="ECO:0000313" key="10">
    <source>
        <dbReference type="Proteomes" id="UP000185473"/>
    </source>
</evidence>
<feature type="binding site" evidence="5">
    <location>
        <begin position="589"/>
        <end position="590"/>
    </location>
    <ligand>
        <name>substrate</name>
    </ligand>
</feature>
<dbReference type="Gene3D" id="1.50.10.10">
    <property type="match status" value="1"/>
</dbReference>
<evidence type="ECO:0000256" key="1">
    <source>
        <dbReference type="ARBA" id="ARBA00006768"/>
    </source>
</evidence>
<dbReference type="GO" id="GO:0016757">
    <property type="term" value="F:glycosyltransferase activity"/>
    <property type="evidence" value="ECO:0007669"/>
    <property type="project" value="UniProtKB-KW"/>
</dbReference>
<organism evidence="9 10">
    <name type="scientific">Weissella jogaejeotgali</name>
    <dbReference type="NCBI Taxonomy" id="1631871"/>
    <lineage>
        <taxon>Bacteria</taxon>
        <taxon>Bacillati</taxon>
        <taxon>Bacillota</taxon>
        <taxon>Bacilli</taxon>
        <taxon>Lactobacillales</taxon>
        <taxon>Lactobacillaceae</taxon>
        <taxon>Weissella</taxon>
    </lineage>
</organism>
<dbReference type="GO" id="GO:0005975">
    <property type="term" value="P:carbohydrate metabolic process"/>
    <property type="evidence" value="ECO:0007669"/>
    <property type="project" value="InterPro"/>
</dbReference>
<evidence type="ECO:0000256" key="4">
    <source>
        <dbReference type="PIRSR" id="PIRSR036289-50"/>
    </source>
</evidence>
<dbReference type="InterPro" id="IPR037018">
    <property type="entry name" value="GH65_N"/>
</dbReference>
<keyword evidence="2" id="KW-0328">Glycosyltransferase</keyword>
<feature type="active site" description="Proton donor" evidence="4">
    <location>
        <position position="477"/>
    </location>
</feature>
<dbReference type="PIRSF" id="PIRSF036289">
    <property type="entry name" value="Glycosyl_hydrolase_malt_phosph"/>
    <property type="match status" value="1"/>
</dbReference>
<dbReference type="InterPro" id="IPR012341">
    <property type="entry name" value="6hp_glycosidase-like_sf"/>
</dbReference>
<dbReference type="Pfam" id="PF03633">
    <property type="entry name" value="Glyco_hydro_65C"/>
    <property type="match status" value="1"/>
</dbReference>
<evidence type="ECO:0000259" key="7">
    <source>
        <dbReference type="Pfam" id="PF03633"/>
    </source>
</evidence>
<dbReference type="OrthoDB" id="9758855at2"/>
<dbReference type="EMBL" id="CP014332">
    <property type="protein sequence ID" value="APS42013.1"/>
    <property type="molecule type" value="Genomic_DNA"/>
</dbReference>
<feature type="binding site" evidence="5">
    <location>
        <begin position="339"/>
        <end position="340"/>
    </location>
    <ligand>
        <name>substrate</name>
    </ligand>
</feature>
<protein>
    <submittedName>
        <fullName evidence="9">Maltose phosphorylase</fullName>
    </submittedName>
</protein>
<dbReference type="RefSeq" id="WP_075269799.1">
    <property type="nucleotide sequence ID" value="NZ_CP014332.1"/>
</dbReference>